<dbReference type="Pfam" id="PF05042">
    <property type="entry name" value="Caleosin"/>
    <property type="match status" value="1"/>
</dbReference>
<dbReference type="AlphaFoldDB" id="A0AA87ZLS7"/>
<evidence type="ECO:0000256" key="1">
    <source>
        <dbReference type="ARBA" id="ARBA00006765"/>
    </source>
</evidence>
<gene>
    <name evidence="2" type="ORF">TIFTF001_007706</name>
</gene>
<dbReference type="PANTHER" id="PTHR31495">
    <property type="entry name" value="PEROXYGENASE 3-RELATED"/>
    <property type="match status" value="1"/>
</dbReference>
<name>A0AA87ZLS7_FICCA</name>
<dbReference type="InterPro" id="IPR007736">
    <property type="entry name" value="Caleosin-related"/>
</dbReference>
<evidence type="ECO:0000313" key="3">
    <source>
        <dbReference type="Proteomes" id="UP001187192"/>
    </source>
</evidence>
<proteinExistence type="inferred from homology"/>
<dbReference type="PANTHER" id="PTHR31495:SF1">
    <property type="entry name" value="INACTIVE PEROXYGENASE-LIKE PROTEIN-RELATED"/>
    <property type="match status" value="1"/>
</dbReference>
<comment type="similarity">
    <text evidence="1">Belongs to the caleosin family.</text>
</comment>
<dbReference type="Proteomes" id="UP001187192">
    <property type="component" value="Unassembled WGS sequence"/>
</dbReference>
<evidence type="ECO:0000313" key="2">
    <source>
        <dbReference type="EMBL" id="GMN38478.1"/>
    </source>
</evidence>
<evidence type="ECO:0008006" key="4">
    <source>
        <dbReference type="Google" id="ProtNLM"/>
    </source>
</evidence>
<dbReference type="GO" id="GO:0004497">
    <property type="term" value="F:monooxygenase activity"/>
    <property type="evidence" value="ECO:0007669"/>
    <property type="project" value="TreeGrafter"/>
</dbReference>
<keyword evidence="3" id="KW-1185">Reference proteome</keyword>
<dbReference type="EMBL" id="BTGU01000008">
    <property type="protein sequence ID" value="GMN38478.1"/>
    <property type="molecule type" value="Genomic_DNA"/>
</dbReference>
<accession>A0AA87ZLS7</accession>
<protein>
    <recommendedName>
        <fullName evidence="4">Peroxygenase 4</fullName>
    </recommendedName>
</protein>
<comment type="caution">
    <text evidence="2">The sequence shown here is derived from an EMBL/GenBank/DDBJ whole genome shotgun (WGS) entry which is preliminary data.</text>
</comment>
<dbReference type="GO" id="GO:0005509">
    <property type="term" value="F:calcium ion binding"/>
    <property type="evidence" value="ECO:0007669"/>
    <property type="project" value="TreeGrafter"/>
</dbReference>
<sequence length="158" mass="17723">MCVCVTGCRAIGCGYALSTFAAFFFNTGLSGKTRPGKLPNPLLPIEIKNIHLGKHGSDTDAYDNEGRFVPSKFEEIFKKHAHTYPDALTADELNELLKANREPKDFAGRIAAQFEWKTLYLLAKDENGLLHKDRVRAVFDGTLFQQLEKENSASKRKM</sequence>
<organism evidence="2 3">
    <name type="scientific">Ficus carica</name>
    <name type="common">Common fig</name>
    <dbReference type="NCBI Taxonomy" id="3494"/>
    <lineage>
        <taxon>Eukaryota</taxon>
        <taxon>Viridiplantae</taxon>
        <taxon>Streptophyta</taxon>
        <taxon>Embryophyta</taxon>
        <taxon>Tracheophyta</taxon>
        <taxon>Spermatophyta</taxon>
        <taxon>Magnoliopsida</taxon>
        <taxon>eudicotyledons</taxon>
        <taxon>Gunneridae</taxon>
        <taxon>Pentapetalae</taxon>
        <taxon>rosids</taxon>
        <taxon>fabids</taxon>
        <taxon>Rosales</taxon>
        <taxon>Moraceae</taxon>
        <taxon>Ficeae</taxon>
        <taxon>Ficus</taxon>
    </lineage>
</organism>
<reference evidence="2" key="1">
    <citation type="submission" date="2023-07" db="EMBL/GenBank/DDBJ databases">
        <title>draft genome sequence of fig (Ficus carica).</title>
        <authorList>
            <person name="Takahashi T."/>
            <person name="Nishimura K."/>
        </authorList>
    </citation>
    <scope>NUCLEOTIDE SEQUENCE</scope>
</reference>